<dbReference type="PANTHER" id="PTHR42792:SF1">
    <property type="entry name" value="FLAGELLAR HOOK-ASSOCIATED PROTEIN 3"/>
    <property type="match status" value="1"/>
</dbReference>
<gene>
    <name evidence="1" type="ORF">TSA1_09650</name>
</gene>
<organism evidence="1 2">
    <name type="scientific">Bradyrhizobium nitroreducens</name>
    <dbReference type="NCBI Taxonomy" id="709803"/>
    <lineage>
        <taxon>Bacteria</taxon>
        <taxon>Pseudomonadati</taxon>
        <taxon>Pseudomonadota</taxon>
        <taxon>Alphaproteobacteria</taxon>
        <taxon>Hyphomicrobiales</taxon>
        <taxon>Nitrobacteraceae</taxon>
        <taxon>Bradyrhizobium</taxon>
    </lineage>
</organism>
<comment type="caution">
    <text evidence="1">The sequence shown here is derived from an EMBL/GenBank/DDBJ whole genome shotgun (WGS) entry which is preliminary data.</text>
</comment>
<dbReference type="SUPFAM" id="SSF64518">
    <property type="entry name" value="Phase 1 flagellin"/>
    <property type="match status" value="1"/>
</dbReference>
<reference evidence="1 2" key="1">
    <citation type="submission" date="2015-06" db="EMBL/GenBank/DDBJ databases">
        <title>Comparative genome analysis of nirS-carrying Bradyrhizobium sp. strains.</title>
        <authorList>
            <person name="Ishii S."/>
            <person name="Jang J."/>
            <person name="Nishizawa T."/>
            <person name="Senoo K."/>
        </authorList>
    </citation>
    <scope>NUCLEOTIDE SEQUENCE [LARGE SCALE GENOMIC DNA]</scope>
    <source>
        <strain evidence="1 2">TSA1</strain>
    </source>
</reference>
<evidence type="ECO:0000313" key="2">
    <source>
        <dbReference type="Proteomes" id="UP000228930"/>
    </source>
</evidence>
<evidence type="ECO:0000313" key="1">
    <source>
        <dbReference type="EMBL" id="PIT05985.1"/>
    </source>
</evidence>
<accession>A0A2M6UN94</accession>
<dbReference type="PANTHER" id="PTHR42792">
    <property type="entry name" value="FLAGELLIN"/>
    <property type="match status" value="1"/>
</dbReference>
<sequence>MTSILTSVPGNYFLNRTTSDLLALRSQFDRLSTQLSSGRVADTYAGLGLARSESLDARSILSALAGYDAAIANAKPRVELTSTSLAQISQSLGMVRTSLTSNATEVGTTAKLARAGLDSTIDALKRQFAGRYIFGGLDGGVPPVASADVLLDGDTSDPARPLAGLNILVSDQIKADQGAGTGRLTVATPTPGSVLVLEDADAGVRANFGFMLAGPPVASGAFAAISYSASAQEGAIPRFSQAPTATDHFRVVANQAGGGQKAYDLSGADLADISSAAKAASSLQTLIGSGKIASVQSATPPGLTASFANVSPPASFTINIASQPVAGDQVSIKLALHDGTATTLTLQAQRNAEAGSTTDFTIGVTPAATAQNFSDTLQRALNRASETALAASATVRATQDFFAGSSIPGLAPRRIQFSGPTPSYIQTPPESTVIWYKGETSATDPRATTTVRTGSTSTAAIGARANEEPIRAALTALAAVAVSDRGGAKAPMADRFKEFVARTGTLLSQKESLEGMSNEFGLASRGLSEAQEHNKSQRAIFQSELDGIENVSIEELVTRLVDTQNRLQASYQVTSMLSKLTLVNYLR</sequence>
<dbReference type="GO" id="GO:0005198">
    <property type="term" value="F:structural molecule activity"/>
    <property type="evidence" value="ECO:0007669"/>
    <property type="project" value="InterPro"/>
</dbReference>
<dbReference type="AlphaFoldDB" id="A0A2M6UN94"/>
<keyword evidence="2" id="KW-1185">Reference proteome</keyword>
<dbReference type="RefSeq" id="WP_100181063.1">
    <property type="nucleotide sequence ID" value="NZ_LFJC01000003.1"/>
</dbReference>
<proteinExistence type="predicted"/>
<dbReference type="Proteomes" id="UP000228930">
    <property type="component" value="Unassembled WGS sequence"/>
</dbReference>
<dbReference type="InterPro" id="IPR001492">
    <property type="entry name" value="Flagellin"/>
</dbReference>
<protein>
    <recommendedName>
        <fullName evidence="3">Flagellin C-terminal domain-containing protein</fullName>
    </recommendedName>
</protein>
<dbReference type="GO" id="GO:0009288">
    <property type="term" value="C:bacterial-type flagellum"/>
    <property type="evidence" value="ECO:0007669"/>
    <property type="project" value="InterPro"/>
</dbReference>
<evidence type="ECO:0008006" key="3">
    <source>
        <dbReference type="Google" id="ProtNLM"/>
    </source>
</evidence>
<dbReference type="EMBL" id="LFJC01000003">
    <property type="protein sequence ID" value="PIT05985.1"/>
    <property type="molecule type" value="Genomic_DNA"/>
</dbReference>
<name>A0A2M6UN94_9BRAD</name>